<dbReference type="Pfam" id="PF01248">
    <property type="entry name" value="Ribosomal_L7Ae"/>
    <property type="match status" value="1"/>
</dbReference>
<dbReference type="InterPro" id="IPR004038">
    <property type="entry name" value="Ribosomal_eL8/eL30/eS12/Gad45"/>
</dbReference>
<proteinExistence type="inferred from homology"/>
<keyword evidence="2" id="KW-0687">Ribonucleoprotein</keyword>
<dbReference type="InterPro" id="IPR050257">
    <property type="entry name" value="eL8/uL1-like"/>
</dbReference>
<gene>
    <name evidence="4" type="ORF">g.15385</name>
</gene>
<dbReference type="InterPro" id="IPR029064">
    <property type="entry name" value="Ribosomal_eL30-like_sf"/>
</dbReference>
<name>A0A1B6FR70_9HEMI</name>
<dbReference type="Gene3D" id="3.30.1330.30">
    <property type="match status" value="1"/>
</dbReference>
<dbReference type="InterPro" id="IPR018492">
    <property type="entry name" value="Ribosomal_eL8/Nhp2"/>
</dbReference>
<evidence type="ECO:0000313" key="4">
    <source>
        <dbReference type="EMBL" id="JAS52639.1"/>
    </source>
</evidence>
<dbReference type="PRINTS" id="PR00881">
    <property type="entry name" value="L7ARS6FAMILY"/>
</dbReference>
<feature type="domain" description="Ribosomal protein eL8/eL30/eS12/Gadd45" evidence="3">
    <location>
        <begin position="49"/>
        <end position="140"/>
    </location>
</feature>
<reference evidence="4" key="1">
    <citation type="submission" date="2015-11" db="EMBL/GenBank/DDBJ databases">
        <title>De novo transcriptome assembly of four potential Pierce s Disease insect vectors from Arizona vineyards.</title>
        <authorList>
            <person name="Tassone E.E."/>
        </authorList>
    </citation>
    <scope>NUCLEOTIDE SEQUENCE</scope>
</reference>
<evidence type="ECO:0000259" key="3">
    <source>
        <dbReference type="Pfam" id="PF01248"/>
    </source>
</evidence>
<dbReference type="EMBL" id="GECZ01017130">
    <property type="protein sequence ID" value="JAS52639.1"/>
    <property type="molecule type" value="Transcribed_RNA"/>
</dbReference>
<dbReference type="GO" id="GO:1990904">
    <property type="term" value="C:ribonucleoprotein complex"/>
    <property type="evidence" value="ECO:0007669"/>
    <property type="project" value="UniProtKB-KW"/>
</dbReference>
<comment type="similarity">
    <text evidence="1">Belongs to the eukaryotic ribosomal protein eL8 family.</text>
</comment>
<accession>A0A1B6FR70</accession>
<evidence type="ECO:0000256" key="1">
    <source>
        <dbReference type="ARBA" id="ARBA00007337"/>
    </source>
</evidence>
<dbReference type="AlphaFoldDB" id="A0A1B6FR70"/>
<sequence>MGRKIEDSMEVEPAGDENVEQGRELKYEDKLKFINVIAQPMAPKKLNKKLMKLIRKAKEEKAYVRFGLKDVQSRIRKGETGLVVFAGDVTPIDVMCHMPGVCEEKEIPYCYVPSKHDLALAVGFSNSCLMALVKEHPSYKELYDECLQEVKKLGHIL</sequence>
<protein>
    <recommendedName>
        <fullName evidence="3">Ribosomal protein eL8/eL30/eS12/Gadd45 domain-containing protein</fullName>
    </recommendedName>
</protein>
<dbReference type="PANTHER" id="PTHR23105">
    <property type="entry name" value="RIBOSOMAL PROTEIN L7AE FAMILY MEMBER"/>
    <property type="match status" value="1"/>
</dbReference>
<organism evidence="4">
    <name type="scientific">Cuerna arida</name>
    <dbReference type="NCBI Taxonomy" id="1464854"/>
    <lineage>
        <taxon>Eukaryota</taxon>
        <taxon>Metazoa</taxon>
        <taxon>Ecdysozoa</taxon>
        <taxon>Arthropoda</taxon>
        <taxon>Hexapoda</taxon>
        <taxon>Insecta</taxon>
        <taxon>Pterygota</taxon>
        <taxon>Neoptera</taxon>
        <taxon>Paraneoptera</taxon>
        <taxon>Hemiptera</taxon>
        <taxon>Auchenorrhyncha</taxon>
        <taxon>Membracoidea</taxon>
        <taxon>Cicadellidae</taxon>
        <taxon>Cicadellinae</taxon>
        <taxon>Proconiini</taxon>
        <taxon>Cuerna</taxon>
    </lineage>
</organism>
<evidence type="ECO:0000256" key="2">
    <source>
        <dbReference type="ARBA" id="ARBA00023274"/>
    </source>
</evidence>
<dbReference type="GO" id="GO:0003723">
    <property type="term" value="F:RNA binding"/>
    <property type="evidence" value="ECO:0007669"/>
    <property type="project" value="InterPro"/>
</dbReference>
<dbReference type="SUPFAM" id="SSF55315">
    <property type="entry name" value="L30e-like"/>
    <property type="match status" value="1"/>
</dbReference>